<evidence type="ECO:0000256" key="3">
    <source>
        <dbReference type="ARBA" id="ARBA00023163"/>
    </source>
</evidence>
<dbReference type="GO" id="GO:0006355">
    <property type="term" value="P:regulation of DNA-templated transcription"/>
    <property type="evidence" value="ECO:0007669"/>
    <property type="project" value="InterPro"/>
</dbReference>
<name>A0A975W8U8_9RHOB</name>
<keyword evidence="1" id="KW-0805">Transcription regulation</keyword>
<dbReference type="GO" id="GO:0003677">
    <property type="term" value="F:DNA binding"/>
    <property type="evidence" value="ECO:0007669"/>
    <property type="project" value="UniProtKB-KW"/>
</dbReference>
<dbReference type="EMBL" id="FNYY01000004">
    <property type="protein sequence ID" value="SEJ21004.1"/>
    <property type="molecule type" value="Genomic_DNA"/>
</dbReference>
<sequence length="250" mass="27313">MKTTRIGQLVIDTADALARAQDADSHWWATMGIARRLGAEAVNIGGFNTAPRQVNWVRSSKDPLWLEQYSQEGFATVDPLVRGALSRDVPLLVDIAREERRAPASGKLRDWRAASLSYGYNFLISYGCYSGGQGAGITLSCRDDPTSLFGAGTLRAFSAVSAMMANTLIESKDDIHEGWAYGAECERLSPSERDVLAFIANGLTGHMIADLLNVTEFEIWRRIRNACLKMQAKTVEQALAKAISSGLVEP</sequence>
<dbReference type="InterPro" id="IPR036693">
    <property type="entry name" value="TF_LuxR_autoind-bd_dom_sf"/>
</dbReference>
<dbReference type="InterPro" id="IPR000792">
    <property type="entry name" value="Tscrpt_reg_LuxR_C"/>
</dbReference>
<dbReference type="SMART" id="SM00421">
    <property type="entry name" value="HTH_LUXR"/>
    <property type="match status" value="1"/>
</dbReference>
<dbReference type="GeneID" id="80817751"/>
<keyword evidence="3" id="KW-0804">Transcription</keyword>
<dbReference type="SUPFAM" id="SSF75516">
    <property type="entry name" value="Pheromone-binding domain of LuxR-like quorum-sensing transcription factors"/>
    <property type="match status" value="1"/>
</dbReference>
<comment type="caution">
    <text evidence="5">The sequence shown here is derived from an EMBL/GenBank/DDBJ whole genome shotgun (WGS) entry which is preliminary data.</text>
</comment>
<evidence type="ECO:0000313" key="5">
    <source>
        <dbReference type="EMBL" id="SEJ21004.1"/>
    </source>
</evidence>
<proteinExistence type="predicted"/>
<dbReference type="InterPro" id="IPR005143">
    <property type="entry name" value="TF_LuxR_autoind-bd_dom"/>
</dbReference>
<evidence type="ECO:0000259" key="4">
    <source>
        <dbReference type="SMART" id="SM00421"/>
    </source>
</evidence>
<accession>A0A975W8U8</accession>
<dbReference type="Proteomes" id="UP000182932">
    <property type="component" value="Unassembled WGS sequence"/>
</dbReference>
<dbReference type="AlphaFoldDB" id="A0A975W8U8"/>
<dbReference type="Gene3D" id="1.10.10.10">
    <property type="entry name" value="Winged helix-like DNA-binding domain superfamily/Winged helix DNA-binding domain"/>
    <property type="match status" value="1"/>
</dbReference>
<reference evidence="5 6" key="1">
    <citation type="submission" date="2016-10" db="EMBL/GenBank/DDBJ databases">
        <authorList>
            <person name="Varghese N."/>
            <person name="Submissions S."/>
        </authorList>
    </citation>
    <scope>NUCLEOTIDE SEQUENCE [LARGE SCALE GENOMIC DNA]</scope>
    <source>
        <strain evidence="5 6">FF3</strain>
    </source>
</reference>
<dbReference type="Gene3D" id="3.30.450.80">
    <property type="entry name" value="Transcription factor LuxR-like, autoinducer-binding domain"/>
    <property type="match status" value="1"/>
</dbReference>
<evidence type="ECO:0000256" key="2">
    <source>
        <dbReference type="ARBA" id="ARBA00023125"/>
    </source>
</evidence>
<organism evidence="5 6">
    <name type="scientific">Marinovum algicola</name>
    <dbReference type="NCBI Taxonomy" id="42444"/>
    <lineage>
        <taxon>Bacteria</taxon>
        <taxon>Pseudomonadati</taxon>
        <taxon>Pseudomonadota</taxon>
        <taxon>Alphaproteobacteria</taxon>
        <taxon>Rhodobacterales</taxon>
        <taxon>Roseobacteraceae</taxon>
        <taxon>Marinovum</taxon>
    </lineage>
</organism>
<dbReference type="Pfam" id="PF03472">
    <property type="entry name" value="Autoind_bind"/>
    <property type="match status" value="1"/>
</dbReference>
<evidence type="ECO:0000256" key="1">
    <source>
        <dbReference type="ARBA" id="ARBA00023015"/>
    </source>
</evidence>
<keyword evidence="6" id="KW-1185">Reference proteome</keyword>
<dbReference type="InterPro" id="IPR016032">
    <property type="entry name" value="Sig_transdc_resp-reg_C-effctor"/>
</dbReference>
<dbReference type="InterPro" id="IPR036388">
    <property type="entry name" value="WH-like_DNA-bd_sf"/>
</dbReference>
<dbReference type="RefSeq" id="WP_074835879.1">
    <property type="nucleotide sequence ID" value="NZ_CATLQZ010000013.1"/>
</dbReference>
<gene>
    <name evidence="5" type="ORF">SAMN04487940_10461</name>
</gene>
<evidence type="ECO:0000313" key="6">
    <source>
        <dbReference type="Proteomes" id="UP000182932"/>
    </source>
</evidence>
<keyword evidence="2" id="KW-0238">DNA-binding</keyword>
<dbReference type="SUPFAM" id="SSF46894">
    <property type="entry name" value="C-terminal effector domain of the bipartite response regulators"/>
    <property type="match status" value="1"/>
</dbReference>
<feature type="domain" description="HTH luxR-type" evidence="4">
    <location>
        <begin position="185"/>
        <end position="242"/>
    </location>
</feature>
<protein>
    <submittedName>
        <fullName evidence="5">Regulatory protein, luxR family</fullName>
    </submittedName>
</protein>